<dbReference type="Proteomes" id="UP000015520">
    <property type="component" value="Unassembled WGS sequence"/>
</dbReference>
<comment type="caution">
    <text evidence="2">The sequence shown here is derived from an EMBL/GenBank/DDBJ whole genome shotgun (WGS) entry which is preliminary data.</text>
</comment>
<dbReference type="Gene3D" id="3.30.2010.10">
    <property type="entry name" value="Metalloproteases ('zincins'), catalytic domain"/>
    <property type="match status" value="1"/>
</dbReference>
<evidence type="ECO:0000313" key="2">
    <source>
        <dbReference type="EMBL" id="EQB40318.1"/>
    </source>
</evidence>
<name>T0L399_9BACT</name>
<dbReference type="InterPro" id="IPR002725">
    <property type="entry name" value="YgjP-like_metallopeptidase"/>
</dbReference>
<dbReference type="STRING" id="1172190.M947_00545"/>
<keyword evidence="3" id="KW-1185">Reference proteome</keyword>
<accession>T0L399</accession>
<gene>
    <name evidence="2" type="ORF">M947_00545</name>
</gene>
<reference evidence="2 3" key="1">
    <citation type="submission" date="2013-07" db="EMBL/GenBank/DDBJ databases">
        <title>Sulfurimonas hongkongensis AST-10 Genome Sequencing.</title>
        <authorList>
            <person name="Cai L."/>
            <person name="Zhang T."/>
        </authorList>
    </citation>
    <scope>NUCLEOTIDE SEQUENCE [LARGE SCALE GENOMIC DNA]</scope>
    <source>
        <strain evidence="2 3">AST-10</strain>
    </source>
</reference>
<dbReference type="EMBL" id="AUPZ01000002">
    <property type="protein sequence ID" value="EQB40318.1"/>
    <property type="molecule type" value="Genomic_DNA"/>
</dbReference>
<evidence type="ECO:0000313" key="3">
    <source>
        <dbReference type="Proteomes" id="UP000015520"/>
    </source>
</evidence>
<dbReference type="PANTHER" id="PTHR30399">
    <property type="entry name" value="UNCHARACTERIZED PROTEIN YGJP"/>
    <property type="match status" value="1"/>
</dbReference>
<feature type="domain" description="YgjP-like metallopeptidase" evidence="1">
    <location>
        <begin position="23"/>
        <end position="214"/>
    </location>
</feature>
<dbReference type="PANTHER" id="PTHR30399:SF1">
    <property type="entry name" value="UTP PYROPHOSPHATASE"/>
    <property type="match status" value="1"/>
</dbReference>
<dbReference type="InterPro" id="IPR053136">
    <property type="entry name" value="UTP_pyrophosphatase-like"/>
</dbReference>
<dbReference type="PATRIC" id="fig|1172190.3.peg.105"/>
<organism evidence="2 3">
    <name type="scientific">Sulfurimonas hongkongensis</name>
    <dbReference type="NCBI Taxonomy" id="1172190"/>
    <lineage>
        <taxon>Bacteria</taxon>
        <taxon>Pseudomonadati</taxon>
        <taxon>Campylobacterota</taxon>
        <taxon>Epsilonproteobacteria</taxon>
        <taxon>Campylobacterales</taxon>
        <taxon>Sulfurimonadaceae</taxon>
        <taxon>Sulfurimonas</taxon>
    </lineage>
</organism>
<protein>
    <recommendedName>
        <fullName evidence="1">YgjP-like metallopeptidase domain-containing protein</fullName>
    </recommendedName>
</protein>
<dbReference type="Pfam" id="PF01863">
    <property type="entry name" value="YgjP-like"/>
    <property type="match status" value="1"/>
</dbReference>
<dbReference type="eggNOG" id="COG1451">
    <property type="taxonomic scope" value="Bacteria"/>
</dbReference>
<sequence length="226" mass="26852">MHTSEISFKDLSITHVHKKTLKNSYISVTSEAKVILKTSSKSKIYINDLLRKKESWIRKQLLKQKQNRPIEINLEDEVLLFGEVYSVDTKDAEILRNSLCNLRKPTRENILRCYDNFYKEHAKSYLTKRVEHYSSIMNLKYQELKFKKMKSRWGSCNSLGVITLNTNLLKLRKEQIDYVVVHELSHLVHMNHSKAFHALVETYFTDSLRVRKDIRERRLYSMDALK</sequence>
<proteinExistence type="predicted"/>
<dbReference type="AlphaFoldDB" id="T0L399"/>
<dbReference type="CDD" id="cd07344">
    <property type="entry name" value="M48_yhfN_like"/>
    <property type="match status" value="1"/>
</dbReference>
<evidence type="ECO:0000259" key="1">
    <source>
        <dbReference type="Pfam" id="PF01863"/>
    </source>
</evidence>